<evidence type="ECO:0000313" key="15">
    <source>
        <dbReference type="Proteomes" id="UP000255125"/>
    </source>
</evidence>
<keyword evidence="7 13" id="KW-1133">Transmembrane helix</keyword>
<dbReference type="SUPFAM" id="SSF161084">
    <property type="entry name" value="MAPEG domain-like"/>
    <property type="match status" value="1"/>
</dbReference>
<dbReference type="InterPro" id="IPR040162">
    <property type="entry name" value="MGST1-like"/>
</dbReference>
<dbReference type="InterPro" id="IPR023352">
    <property type="entry name" value="MAPEG-like_dom_sf"/>
</dbReference>
<evidence type="ECO:0000256" key="12">
    <source>
        <dbReference type="ARBA" id="ARBA00049385"/>
    </source>
</evidence>
<gene>
    <name evidence="14" type="ORF">NCTC10392_02574</name>
</gene>
<keyword evidence="4" id="KW-0808">Transferase</keyword>
<proteinExistence type="predicted"/>
<keyword evidence="8" id="KW-0007">Acetylation</keyword>
<dbReference type="KEGG" id="pfn:HZ99_02150"/>
<evidence type="ECO:0000256" key="5">
    <source>
        <dbReference type="ARBA" id="ARBA00022692"/>
    </source>
</evidence>
<evidence type="ECO:0000256" key="6">
    <source>
        <dbReference type="ARBA" id="ARBA00022824"/>
    </source>
</evidence>
<dbReference type="EMBL" id="UGUS01000002">
    <property type="protein sequence ID" value="SUD30652.1"/>
    <property type="molecule type" value="Genomic_DNA"/>
</dbReference>
<dbReference type="Pfam" id="PF01124">
    <property type="entry name" value="MAPEG"/>
    <property type="match status" value="1"/>
</dbReference>
<evidence type="ECO:0000256" key="3">
    <source>
        <dbReference type="ARBA" id="ARBA00012452"/>
    </source>
</evidence>
<evidence type="ECO:0000256" key="7">
    <source>
        <dbReference type="ARBA" id="ARBA00022989"/>
    </source>
</evidence>
<keyword evidence="5 13" id="KW-0812">Transmembrane</keyword>
<evidence type="ECO:0000256" key="4">
    <source>
        <dbReference type="ARBA" id="ARBA00022679"/>
    </source>
</evidence>
<organism evidence="14 15">
    <name type="scientific">Pseudomonas fluorescens</name>
    <dbReference type="NCBI Taxonomy" id="294"/>
    <lineage>
        <taxon>Bacteria</taxon>
        <taxon>Pseudomonadati</taxon>
        <taxon>Pseudomonadota</taxon>
        <taxon>Gammaproteobacteria</taxon>
        <taxon>Pseudomonadales</taxon>
        <taxon>Pseudomonadaceae</taxon>
        <taxon>Pseudomonas</taxon>
    </lineage>
</organism>
<name>A0A379ICZ3_PSEFL</name>
<dbReference type="PANTHER" id="PTHR10689">
    <property type="entry name" value="MICROSOMAL GLUTATHIONE S-TRANSFERASE 1"/>
    <property type="match status" value="1"/>
</dbReference>
<dbReference type="Proteomes" id="UP000255125">
    <property type="component" value="Unassembled WGS sequence"/>
</dbReference>
<evidence type="ECO:0000256" key="1">
    <source>
        <dbReference type="ARBA" id="ARBA00003701"/>
    </source>
</evidence>
<comment type="subunit">
    <text evidence="10">Homotrimer; The trimer binds only one molecule of glutathione.</text>
</comment>
<dbReference type="AlphaFoldDB" id="A0A379ICZ3"/>
<comment type="subcellular location">
    <subcellularLocation>
        <location evidence="2">Endoplasmic reticulum membrane</location>
        <topology evidence="2">Multi-pass membrane protein</topology>
    </subcellularLocation>
</comment>
<comment type="catalytic activity">
    <reaction evidence="12">
        <text>RX + glutathione = an S-substituted glutathione + a halide anion + H(+)</text>
        <dbReference type="Rhea" id="RHEA:16437"/>
        <dbReference type="ChEBI" id="CHEBI:15378"/>
        <dbReference type="ChEBI" id="CHEBI:16042"/>
        <dbReference type="ChEBI" id="CHEBI:17792"/>
        <dbReference type="ChEBI" id="CHEBI:57925"/>
        <dbReference type="ChEBI" id="CHEBI:90779"/>
        <dbReference type="EC" id="2.5.1.18"/>
    </reaction>
    <physiologicalReaction direction="left-to-right" evidence="12">
        <dbReference type="Rhea" id="RHEA:16438"/>
    </physiologicalReaction>
</comment>
<evidence type="ECO:0000256" key="9">
    <source>
        <dbReference type="ARBA" id="ARBA00023136"/>
    </source>
</evidence>
<accession>A0A379ICZ3</accession>
<evidence type="ECO:0000256" key="11">
    <source>
        <dbReference type="ARBA" id="ARBA00039397"/>
    </source>
</evidence>
<evidence type="ECO:0000313" key="14">
    <source>
        <dbReference type="EMBL" id="SUD30652.1"/>
    </source>
</evidence>
<dbReference type="EC" id="2.5.1.18" evidence="3"/>
<dbReference type="GO" id="GO:0016020">
    <property type="term" value="C:membrane"/>
    <property type="evidence" value="ECO:0007669"/>
    <property type="project" value="InterPro"/>
</dbReference>
<reference evidence="14 15" key="1">
    <citation type="submission" date="2018-06" db="EMBL/GenBank/DDBJ databases">
        <authorList>
            <consortium name="Pathogen Informatics"/>
            <person name="Doyle S."/>
        </authorList>
    </citation>
    <scope>NUCLEOTIDE SEQUENCE [LARGE SCALE GENOMIC DNA]</scope>
    <source>
        <strain evidence="14 15">NCTC10392</strain>
    </source>
</reference>
<feature type="transmembrane region" description="Helical" evidence="13">
    <location>
        <begin position="73"/>
        <end position="98"/>
    </location>
</feature>
<comment type="function">
    <text evidence="1">Conjugation of reduced glutathione to a wide number of exogenous and endogenous hydrophobic electrophiles.</text>
</comment>
<dbReference type="Gene3D" id="1.20.120.550">
    <property type="entry name" value="Membrane associated eicosanoid/glutathione metabolism-like domain"/>
    <property type="match status" value="1"/>
</dbReference>
<protein>
    <recommendedName>
        <fullName evidence="11">Microsomal glutathione S-transferase 1</fullName>
        <ecNumber evidence="3">2.5.1.18</ecNumber>
    </recommendedName>
</protein>
<keyword evidence="6" id="KW-0256">Endoplasmic reticulum</keyword>
<dbReference type="InterPro" id="IPR001129">
    <property type="entry name" value="Membr-assoc_MAPEG"/>
</dbReference>
<sequence length="145" mass="15876">MNSLLLMFALCVLVLFIKMLAISCYQGFFRLRHRAFTNPEDAGFFQRQANAQELLPVSRAAKAWANDLENIPLFFALGGLCLALDTRGVATAWLFGLFTVARVMHTLMYLSGRQPWRTLAYGIGLACLLGLAGLIGAALLPVPIG</sequence>
<dbReference type="PANTHER" id="PTHR10689:SF6">
    <property type="entry name" value="MICROSOMAL GLUTATHIONE S-TRANSFERASE 1"/>
    <property type="match status" value="1"/>
</dbReference>
<keyword evidence="9 13" id="KW-0472">Membrane</keyword>
<dbReference type="GO" id="GO:0004364">
    <property type="term" value="F:glutathione transferase activity"/>
    <property type="evidence" value="ECO:0007669"/>
    <property type="project" value="UniProtKB-EC"/>
</dbReference>
<feature type="transmembrane region" description="Helical" evidence="13">
    <location>
        <begin position="119"/>
        <end position="140"/>
    </location>
</feature>
<evidence type="ECO:0000256" key="8">
    <source>
        <dbReference type="ARBA" id="ARBA00022990"/>
    </source>
</evidence>
<dbReference type="RefSeq" id="WP_038440987.1">
    <property type="nucleotide sequence ID" value="NZ_CP008896.1"/>
</dbReference>
<evidence type="ECO:0000256" key="13">
    <source>
        <dbReference type="SAM" id="Phobius"/>
    </source>
</evidence>
<evidence type="ECO:0000256" key="2">
    <source>
        <dbReference type="ARBA" id="ARBA00004477"/>
    </source>
</evidence>
<evidence type="ECO:0000256" key="10">
    <source>
        <dbReference type="ARBA" id="ARBA00038540"/>
    </source>
</evidence>